<dbReference type="Proteomes" id="UP000217083">
    <property type="component" value="Unassembled WGS sequence"/>
</dbReference>
<keyword evidence="1" id="KW-0732">Signal</keyword>
<comment type="caution">
    <text evidence="2">The sequence shown here is derived from an EMBL/GenBank/DDBJ whole genome shotgun (WGS) entry which is preliminary data.</text>
</comment>
<organism evidence="2 3">
    <name type="scientific">Lottiidibacillus patelloidae</name>
    <dbReference type="NCBI Taxonomy" id="2670334"/>
    <lineage>
        <taxon>Bacteria</taxon>
        <taxon>Bacillati</taxon>
        <taxon>Bacillota</taxon>
        <taxon>Bacilli</taxon>
        <taxon>Bacillales</taxon>
        <taxon>Bacillaceae</taxon>
        <taxon>Lottiidibacillus</taxon>
    </lineage>
</organism>
<evidence type="ECO:0000313" key="3">
    <source>
        <dbReference type="Proteomes" id="UP000217083"/>
    </source>
</evidence>
<feature type="chain" id="PRO_5038980434" description="Lipocalin-like domain-containing protein" evidence="1">
    <location>
        <begin position="27"/>
        <end position="189"/>
    </location>
</feature>
<evidence type="ECO:0008006" key="4">
    <source>
        <dbReference type="Google" id="ProtNLM"/>
    </source>
</evidence>
<dbReference type="EMBL" id="NPIA01000004">
    <property type="protein sequence ID" value="OZM56884.1"/>
    <property type="molecule type" value="Genomic_DNA"/>
</dbReference>
<dbReference type="RefSeq" id="WP_094924357.1">
    <property type="nucleotide sequence ID" value="NZ_NPIA01000004.1"/>
</dbReference>
<name>A0A263BT48_9BACI</name>
<proteinExistence type="predicted"/>
<dbReference type="AlphaFoldDB" id="A0A263BT48"/>
<protein>
    <recommendedName>
        <fullName evidence="4">Lipocalin-like domain-containing protein</fullName>
    </recommendedName>
</protein>
<gene>
    <name evidence="2" type="ORF">CIB95_08930</name>
</gene>
<keyword evidence="3" id="KW-1185">Reference proteome</keyword>
<reference evidence="2 3" key="2">
    <citation type="submission" date="2017-09" db="EMBL/GenBank/DDBJ databases">
        <title>Bacillus patelloidae sp. nov., isolated from the intestinal tract of a marine limpet.</title>
        <authorList>
            <person name="Liu R."/>
            <person name="Dong C."/>
            <person name="Shao Z."/>
        </authorList>
    </citation>
    <scope>NUCLEOTIDE SEQUENCE [LARGE SCALE GENOMIC DNA]</scope>
    <source>
        <strain evidence="2 3">SA5d-4</strain>
    </source>
</reference>
<reference evidence="3" key="1">
    <citation type="submission" date="2017-08" db="EMBL/GenBank/DDBJ databases">
        <authorList>
            <person name="Huang Z."/>
        </authorList>
    </citation>
    <scope>NUCLEOTIDE SEQUENCE [LARGE SCALE GENOMIC DNA]</scope>
    <source>
        <strain evidence="3">SA5d-4</strain>
    </source>
</reference>
<accession>A0A263BT48</accession>
<evidence type="ECO:0000256" key="1">
    <source>
        <dbReference type="SAM" id="SignalP"/>
    </source>
</evidence>
<dbReference type="PROSITE" id="PS51257">
    <property type="entry name" value="PROKAR_LIPOPROTEIN"/>
    <property type="match status" value="1"/>
</dbReference>
<feature type="signal peptide" evidence="1">
    <location>
        <begin position="1"/>
        <end position="26"/>
    </location>
</feature>
<sequence length="189" mass="21936">MKKNIVFNTFLPILLVTFLISCSSNDSTLTVGNNNTSTTSNKIDLSTLEGEWYTVNLQIQEMKTEEKNKIYVKVMKARAFALMWTIESEVNIKESGEILLSGGSPYIENVVHGDYPYTYQIHNEKYLHMSGNDETIIFELERNKDFIILKNDIIQYKLVPLSKKEQYKEEAKKNKQLLKQSNNNFYNSQ</sequence>
<evidence type="ECO:0000313" key="2">
    <source>
        <dbReference type="EMBL" id="OZM56884.1"/>
    </source>
</evidence>